<feature type="region of interest" description="Disordered" evidence="1">
    <location>
        <begin position="1527"/>
        <end position="1547"/>
    </location>
</feature>
<feature type="compositionally biased region" description="Basic and acidic residues" evidence="1">
    <location>
        <begin position="1275"/>
        <end position="1289"/>
    </location>
</feature>
<dbReference type="Proteomes" id="UP000694843">
    <property type="component" value="Unplaced"/>
</dbReference>
<evidence type="ECO:0000256" key="1">
    <source>
        <dbReference type="SAM" id="MobiDB-lite"/>
    </source>
</evidence>
<feature type="region of interest" description="Disordered" evidence="1">
    <location>
        <begin position="1449"/>
        <end position="1499"/>
    </location>
</feature>
<feature type="compositionally biased region" description="Basic and acidic residues" evidence="1">
    <location>
        <begin position="1390"/>
        <end position="1407"/>
    </location>
</feature>
<reference evidence="3" key="1">
    <citation type="submission" date="2025-08" db="UniProtKB">
        <authorList>
            <consortium name="RefSeq"/>
        </authorList>
    </citation>
    <scope>IDENTIFICATION</scope>
    <source>
        <tissue evidence="3">Whole organism</tissue>
    </source>
</reference>
<proteinExistence type="predicted"/>
<accession>A0A8B7N3I4</accession>
<dbReference type="RefSeq" id="XP_018008396.1">
    <property type="nucleotide sequence ID" value="XM_018152907.2"/>
</dbReference>
<feature type="compositionally biased region" description="Basic and acidic residues" evidence="1">
    <location>
        <begin position="1360"/>
        <end position="1377"/>
    </location>
</feature>
<feature type="compositionally biased region" description="Basic and acidic residues" evidence="1">
    <location>
        <begin position="1333"/>
        <end position="1347"/>
    </location>
</feature>
<feature type="compositionally biased region" description="Polar residues" evidence="1">
    <location>
        <begin position="1527"/>
        <end position="1538"/>
    </location>
</feature>
<evidence type="ECO:0000313" key="3">
    <source>
        <dbReference type="RefSeq" id="XP_018008396.1"/>
    </source>
</evidence>
<gene>
    <name evidence="3" type="primary">LOC108666095</name>
</gene>
<dbReference type="KEGG" id="hazt:108666095"/>
<feature type="compositionally biased region" description="Basic and acidic residues" evidence="1">
    <location>
        <begin position="1455"/>
        <end position="1468"/>
    </location>
</feature>
<sequence length="1835" mass="207015">MAVDEFGDSALVLPGGIDTYFFLHLVYDIGEKNIGDKGRPSQVYFDEEAGILYYLEDFLLRVFLLMRNKEFKVVKYEPNVICFVVDRNNAGRCMVKKINPNEACHTFKNLDVNGNGGIDFSIDEIKVPDVSTWLYFNDTLIVSSKNSIFRVKDREVAERKFSEEIAFVDFLDSEHLLITFEGGIEIYLLDDLLEIEVKLSVRCDDKSSPFTPVKLIGRELFILADSMLLVTRIPFVTDYERSDQTNPLVASVIYPVAFGKVPLNPKSPTGRRIAASVSRNQKLILQVAHPAKPERQIIKSVLLKPCKVTECDLNLPNTQNIQFEQKIVDSPANGNRDNYFLFNGRILCRIETKGTIGDWINQKRITPDQLKAKVSHALQDRDIEACIELIFYMISELEFLTNMASSPIQNGEMAFEKWHSCMDFIKDVMNILLEWKKCSAVPKEGIIHRYRVLAESFENGSRQMELKPSSMGNAKRMKASHKEDMMRLFECHFKRMKTRMFSLQKFFKKMNTVEPKALADRLLADLKNFTTLDRMFDIIEDASVQMYHYQHSDKKNLPISTYNFGEMFEVPCQFMLQVLNEFYPITNRSKTTALLALFNHLLRFHAKQKFYSIVDKVSVLSKSYIPQLKEIFATSKDLFSVCLARELLVQAKQIDPKKNEAFVLLMCIFKENELCSSILGERSWLGQLHFSVMILDTVHHKMTYSIDELVQFDNQSKRIMKTIVNSHMGNYHKENQQLVVWGSHIYGTRLTDFGEWLQHCLGHASPGNPPELGSLDAIAAIIAWMLSICNANQANQISLASCPEFATLETRHMRFLLDLSNQSSGLSLGSSYKYTKNGLATSKTTARKTATFALTAHLSNKNMIITPAMMNLLDKAPRYTRRTALTLLAFHGVYLKSDLQKPFKIFARMLTSESFHSIAPDDSKMEFLVKETQFQGMIKEFLGVSILEVPEVSGNGFSVMKSWRTMYEEFRILEHCKKIKVVQHLFLQNIMIYATENPSSSSCSVVYKAVKIFNESFTNFDGSAASDFSSEGAKSKEDWNSWMLWSAPFAMEFPKILYHGLYHTKDFIDHVAADVTSALAVAYAACCVNQAPKSFNVLEWERSLCKVGLKAWPHRSVCSSCVALLVLTGRDCTKLRSALALAFMIASIVSKIVKDPSKSNSRNLCKLKNTLEQLAYNDGAAILLRNLFDEACKITLNSFNKDMLYTPDTPKGAIIEARKGIYSVSQNVSNKSCGITVEELRTRFLRKASLLRKEFVKSYEIPERKSDTTNTSRGEQTEISRPRPSEDLQRNNGSLEPDPRESLNRESDQIEAANEGLPAQNLTSSAKSPCNFEPDRKETASEVHDSLLVENLTSSTESPRNFEPDRKETASEVHDSLLVENLTSSTESPRNFEPDRRETASEVHDSLLVENLTSSTESPRNFEPDRMETTSEVHDTLFAENLSSSIKSLRNCKPSRREAEGEVRDSPRAENPTNYSESHRKFESDGSEGASAAKGKEQVHMLHTVSPCDMESGRMITVSEETSTSLAKNLTSLTGNPRNSEKDRKEAAIEEHDSLRADGPVCTFGSLFRIEPSKWVTLGEVCDMLQDKDSSQNEAFQITNYNQSALTESCSIRNKSSFLDPSGQSVTSEHQNFPNTISSSMPSDQNLPVSMPFIVNTSTSENQKFSRATSSSLPSDNNPPVSMPFIVNSYMQSIASLPLNESSLILTKMLNKSKNSNSEGRPSCSIHNSQSRLTTPPPSVSNENQQNCLTSHLRCHRVCRTLKVLVCHRHCFKSGPRACHLECSTSVRRELLGDCAASARSEIPRNCSTTYVKVCHLNGSTKITSKTHCSSKTSK</sequence>
<feature type="region of interest" description="Disordered" evidence="1">
    <location>
        <begin position="1263"/>
        <end position="1430"/>
    </location>
</feature>
<protein>
    <submittedName>
        <fullName evidence="3">Uncharacterized protein LOC108666095 isoform X1</fullName>
    </submittedName>
</protein>
<organism evidence="2 3">
    <name type="scientific">Hyalella azteca</name>
    <name type="common">Amphipod</name>
    <dbReference type="NCBI Taxonomy" id="294128"/>
    <lineage>
        <taxon>Eukaryota</taxon>
        <taxon>Metazoa</taxon>
        <taxon>Ecdysozoa</taxon>
        <taxon>Arthropoda</taxon>
        <taxon>Crustacea</taxon>
        <taxon>Multicrustacea</taxon>
        <taxon>Malacostraca</taxon>
        <taxon>Eumalacostraca</taxon>
        <taxon>Peracarida</taxon>
        <taxon>Amphipoda</taxon>
        <taxon>Senticaudata</taxon>
        <taxon>Talitrida</taxon>
        <taxon>Talitroidea</taxon>
        <taxon>Hyalellidae</taxon>
        <taxon>Hyalella</taxon>
    </lineage>
</organism>
<evidence type="ECO:0000313" key="2">
    <source>
        <dbReference type="Proteomes" id="UP000694843"/>
    </source>
</evidence>
<dbReference type="GeneID" id="108666095"/>
<feature type="compositionally biased region" description="Basic and acidic residues" evidence="1">
    <location>
        <begin position="1297"/>
        <end position="1308"/>
    </location>
</feature>
<name>A0A8B7N3I4_HYAAZ</name>
<feature type="region of interest" description="Disordered" evidence="1">
    <location>
        <begin position="1714"/>
        <end position="1743"/>
    </location>
</feature>
<feature type="compositionally biased region" description="Basic and acidic residues" evidence="1">
    <location>
        <begin position="1420"/>
        <end position="1430"/>
    </location>
</feature>
<keyword evidence="2" id="KW-1185">Reference proteome</keyword>